<name>A0A7C2VD61_9CREN</name>
<keyword evidence="1 2" id="KW-0378">Hydrolase</keyword>
<proteinExistence type="inferred from homology"/>
<dbReference type="Pfam" id="PF10469">
    <property type="entry name" value="AKAP7_NLS"/>
    <property type="match status" value="1"/>
</dbReference>
<accession>A0A7C2VD61</accession>
<feature type="active site" description="Proton donor" evidence="2">
    <location>
        <position position="43"/>
    </location>
</feature>
<feature type="short sequence motif" description="HXTX 1" evidence="2">
    <location>
        <begin position="43"/>
        <end position="46"/>
    </location>
</feature>
<dbReference type="PANTHER" id="PTHR35561">
    <property type="entry name" value="RNA 2',3'-CYCLIC PHOSPHODIESTERASE"/>
    <property type="match status" value="1"/>
</dbReference>
<evidence type="ECO:0000256" key="2">
    <source>
        <dbReference type="HAMAP-Rule" id="MF_01940"/>
    </source>
</evidence>
<comment type="similarity">
    <text evidence="2">Belongs to the 2H phosphoesterase superfamily. ThpR family.</text>
</comment>
<comment type="function">
    <text evidence="2">Hydrolyzes RNA 2',3'-cyclic phosphodiester to an RNA 2'-phosphomonoester.</text>
</comment>
<feature type="domain" description="A-kinase anchor protein 7-like phosphoesterase" evidence="3">
    <location>
        <begin position="6"/>
        <end position="174"/>
    </location>
</feature>
<feature type="active site" description="Proton acceptor" evidence="2">
    <location>
        <position position="134"/>
    </location>
</feature>
<dbReference type="Gene3D" id="3.90.1140.10">
    <property type="entry name" value="Cyclic phosphodiesterase"/>
    <property type="match status" value="1"/>
</dbReference>
<dbReference type="GO" id="GO:0008664">
    <property type="term" value="F:RNA 2',3'-cyclic 3'-phosphodiesterase activity"/>
    <property type="evidence" value="ECO:0007669"/>
    <property type="project" value="UniProtKB-EC"/>
</dbReference>
<dbReference type="EMBL" id="DSGT01000003">
    <property type="protein sequence ID" value="HEW52813.1"/>
    <property type="molecule type" value="Genomic_DNA"/>
</dbReference>
<reference evidence="4" key="1">
    <citation type="journal article" date="2020" name="mSystems">
        <title>Genome- and Community-Level Interaction Insights into Carbon Utilization and Element Cycling Functions of Hydrothermarchaeota in Hydrothermal Sediment.</title>
        <authorList>
            <person name="Zhou Z."/>
            <person name="Liu Y."/>
            <person name="Xu W."/>
            <person name="Pan J."/>
            <person name="Luo Z.H."/>
            <person name="Li M."/>
        </authorList>
    </citation>
    <scope>NUCLEOTIDE SEQUENCE [LARGE SCALE GENOMIC DNA]</scope>
    <source>
        <strain evidence="4">SpSt-16</strain>
    </source>
</reference>
<evidence type="ECO:0000259" key="3">
    <source>
        <dbReference type="Pfam" id="PF10469"/>
    </source>
</evidence>
<evidence type="ECO:0000256" key="1">
    <source>
        <dbReference type="ARBA" id="ARBA00022801"/>
    </source>
</evidence>
<comment type="caution">
    <text evidence="4">The sequence shown here is derived from an EMBL/GenBank/DDBJ whole genome shotgun (WGS) entry which is preliminary data.</text>
</comment>
<protein>
    <recommendedName>
        <fullName evidence="2">RNA 2',3'-cyclic phosphodiesterase</fullName>
        <shortName evidence="2">RNA 2',3'-CPDase</shortName>
        <ecNumber evidence="2">3.1.4.58</ecNumber>
    </recommendedName>
</protein>
<dbReference type="InterPro" id="IPR004175">
    <property type="entry name" value="RNA_CPDase"/>
</dbReference>
<dbReference type="NCBIfam" id="TIGR02258">
    <property type="entry name" value="2_5_ligase"/>
    <property type="match status" value="1"/>
</dbReference>
<organism evidence="4">
    <name type="scientific">Ignisphaera aggregans</name>
    <dbReference type="NCBI Taxonomy" id="334771"/>
    <lineage>
        <taxon>Archaea</taxon>
        <taxon>Thermoproteota</taxon>
        <taxon>Thermoprotei</taxon>
        <taxon>Desulfurococcales</taxon>
        <taxon>Desulfurococcaceae</taxon>
        <taxon>Ignisphaera</taxon>
    </lineage>
</organism>
<dbReference type="HAMAP" id="MF_01940">
    <property type="entry name" value="RNA_CPDase"/>
    <property type="match status" value="1"/>
</dbReference>
<dbReference type="InterPro" id="IPR019510">
    <property type="entry name" value="AKAP7-like_phosphoesterase"/>
</dbReference>
<evidence type="ECO:0000313" key="4">
    <source>
        <dbReference type="EMBL" id="HEW52813.1"/>
    </source>
</evidence>
<gene>
    <name evidence="4" type="primary">thpR</name>
    <name evidence="4" type="ORF">ENO77_01385</name>
</gene>
<dbReference type="InterPro" id="IPR009097">
    <property type="entry name" value="Cyclic_Pdiesterase"/>
</dbReference>
<sequence length="192" mass="22092">MSIRCFIAVEIEDPKTLSEVLKFKQRLESFNLDIKPVEDENVHLTIRFLGHISIPSVEIIKNKILPTVSQAINKFEIELRGIGAFPSINRPRVIWVGVTKGSEQLYSIRKIIDSEIVRNGLSDVHRDQHDFSPHITIARVKSSRNIHLFVELYKHYNDYTFGISPVTKIKLKQSILTPNGPIYRDLFSADLR</sequence>
<dbReference type="EC" id="3.1.4.58" evidence="2"/>
<feature type="short sequence motif" description="HXTX 2" evidence="2">
    <location>
        <begin position="134"/>
        <end position="137"/>
    </location>
</feature>
<dbReference type="SUPFAM" id="SSF55144">
    <property type="entry name" value="LigT-like"/>
    <property type="match status" value="1"/>
</dbReference>
<dbReference type="AlphaFoldDB" id="A0A7C2VD61"/>
<dbReference type="GO" id="GO:0004113">
    <property type="term" value="F:2',3'-cyclic-nucleotide 3'-phosphodiesterase activity"/>
    <property type="evidence" value="ECO:0007669"/>
    <property type="project" value="InterPro"/>
</dbReference>
<comment type="catalytic activity">
    <reaction evidence="2">
        <text>a 3'-end 2',3'-cyclophospho-ribonucleotide-RNA + H2O = a 3'-end 2'-phospho-ribonucleotide-RNA + H(+)</text>
        <dbReference type="Rhea" id="RHEA:11828"/>
        <dbReference type="Rhea" id="RHEA-COMP:10464"/>
        <dbReference type="Rhea" id="RHEA-COMP:17353"/>
        <dbReference type="ChEBI" id="CHEBI:15377"/>
        <dbReference type="ChEBI" id="CHEBI:15378"/>
        <dbReference type="ChEBI" id="CHEBI:83064"/>
        <dbReference type="ChEBI" id="CHEBI:173113"/>
        <dbReference type="EC" id="3.1.4.58"/>
    </reaction>
</comment>
<dbReference type="PANTHER" id="PTHR35561:SF1">
    <property type="entry name" value="RNA 2',3'-CYCLIC PHOSPHODIESTERASE"/>
    <property type="match status" value="1"/>
</dbReference>